<sequence>MKYAYITSGTEHYLRQILSDNPTRNIILLQNFGDSVLLEETAEPTVFKEAASYRINQNFGEIKGHGTVTFEYLYLRSEEVPIFQKLYQSVSLKLHEARGLQCTQMLKSKTENKFLILTFWDSGDDYQHWKTGSEHNKIMDLIRNNSSQSGFSHVDVFHFPEYIHDEK</sequence>
<dbReference type="PANTHER" id="PTHR34474:SF2">
    <property type="entry name" value="SIGNAL TRANSDUCTION PROTEIN TRAP"/>
    <property type="match status" value="1"/>
</dbReference>
<dbReference type="PANTHER" id="PTHR34474">
    <property type="entry name" value="SIGNAL TRANSDUCTION PROTEIN TRAP"/>
    <property type="match status" value="1"/>
</dbReference>
<name>A0A1S7FWT3_9LIST</name>
<dbReference type="AlphaFoldDB" id="A0A1S7FWT3"/>
<reference evidence="1" key="1">
    <citation type="submission" date="2015-03" db="EMBL/GenBank/DDBJ databases">
        <authorList>
            <person name="Murphy D."/>
        </authorList>
    </citation>
    <scope>NUCLEOTIDE SEQUENCE [LARGE SCALE GENOMIC DNA]</scope>
    <source>
        <strain evidence="1">WS 4560</strain>
    </source>
</reference>
<keyword evidence="3" id="KW-1185">Reference proteome</keyword>
<dbReference type="Proteomes" id="UP000564536">
    <property type="component" value="Unassembled WGS sequence"/>
</dbReference>
<protein>
    <submittedName>
        <fullName evidence="1">Antibiotic biosynthesis monooxygenase</fullName>
    </submittedName>
</protein>
<dbReference type="GO" id="GO:0004497">
    <property type="term" value="F:monooxygenase activity"/>
    <property type="evidence" value="ECO:0007669"/>
    <property type="project" value="UniProtKB-KW"/>
</dbReference>
<dbReference type="EMBL" id="JAARRL010000002">
    <property type="protein sequence ID" value="MBC1499274.1"/>
    <property type="molecule type" value="Genomic_DNA"/>
</dbReference>
<dbReference type="InterPro" id="IPR050404">
    <property type="entry name" value="Heme-degrading_MO"/>
</dbReference>
<accession>A0A1S7FWT3</accession>
<reference evidence="3" key="2">
    <citation type="submission" date="2015-03" db="EMBL/GenBank/DDBJ databases">
        <authorList>
            <person name="Ferrari E."/>
            <person name="Walter M.C."/>
            <person name="Huptas C."/>
            <person name="Scherer S."/>
            <person name="Mueller-Herbst S."/>
        </authorList>
    </citation>
    <scope>NUCLEOTIDE SEQUENCE [LARGE SCALE GENOMIC DNA]</scope>
    <source>
        <strain evidence="3">LWP01</strain>
    </source>
</reference>
<dbReference type="Gene3D" id="3.30.70.100">
    <property type="match status" value="1"/>
</dbReference>
<dbReference type="Proteomes" id="UP000223060">
    <property type="component" value="Chromosome"/>
</dbReference>
<dbReference type="RefSeq" id="WP_036059377.1">
    <property type="nucleotide sequence ID" value="NZ_CP011102.1"/>
</dbReference>
<dbReference type="InterPro" id="IPR011008">
    <property type="entry name" value="Dimeric_a/b-barrel"/>
</dbReference>
<keyword evidence="1" id="KW-0503">Monooxygenase</keyword>
<gene>
    <name evidence="2" type="ORF">HB943_01575</name>
    <name evidence="1" type="ORF">UE46_13135</name>
</gene>
<dbReference type="EMBL" id="CP011102">
    <property type="protein sequence ID" value="AQY51873.1"/>
    <property type="molecule type" value="Genomic_DNA"/>
</dbReference>
<evidence type="ECO:0000313" key="3">
    <source>
        <dbReference type="Proteomes" id="UP000223060"/>
    </source>
</evidence>
<evidence type="ECO:0000313" key="4">
    <source>
        <dbReference type="Proteomes" id="UP000564536"/>
    </source>
</evidence>
<keyword evidence="1" id="KW-0560">Oxidoreductase</keyword>
<dbReference type="KEGG" id="lwi:UE46_13135"/>
<organism evidence="1 3">
    <name type="scientific">Listeria weihenstephanensis</name>
    <dbReference type="NCBI Taxonomy" id="1006155"/>
    <lineage>
        <taxon>Bacteria</taxon>
        <taxon>Bacillati</taxon>
        <taxon>Bacillota</taxon>
        <taxon>Bacilli</taxon>
        <taxon>Bacillales</taxon>
        <taxon>Listeriaceae</taxon>
        <taxon>Listeria</taxon>
    </lineage>
</organism>
<evidence type="ECO:0000313" key="1">
    <source>
        <dbReference type="EMBL" id="AQY51873.1"/>
    </source>
</evidence>
<reference evidence="2 4" key="3">
    <citation type="submission" date="2020-03" db="EMBL/GenBank/DDBJ databases">
        <title>Soil Listeria distribution.</title>
        <authorList>
            <person name="Liao J."/>
            <person name="Wiedmann M."/>
        </authorList>
    </citation>
    <scope>NUCLEOTIDE SEQUENCE [LARGE SCALE GENOMIC DNA]</scope>
    <source>
        <strain evidence="2 4">FSL L7-1523</strain>
    </source>
</reference>
<dbReference type="SUPFAM" id="SSF54909">
    <property type="entry name" value="Dimeric alpha+beta barrel"/>
    <property type="match status" value="1"/>
</dbReference>
<evidence type="ECO:0000313" key="2">
    <source>
        <dbReference type="EMBL" id="MBC1499274.1"/>
    </source>
</evidence>
<proteinExistence type="predicted"/>